<dbReference type="InterPro" id="IPR050625">
    <property type="entry name" value="ParA/MinD_ATPase"/>
</dbReference>
<dbReference type="Pfam" id="PF10609">
    <property type="entry name" value="ParA"/>
    <property type="match status" value="1"/>
</dbReference>
<dbReference type="AlphaFoldDB" id="A0AAE0VGE1"/>
<dbReference type="GO" id="GO:0016887">
    <property type="term" value="F:ATP hydrolysis activity"/>
    <property type="evidence" value="ECO:0007669"/>
    <property type="project" value="TreeGrafter"/>
</dbReference>
<dbReference type="Proteomes" id="UP001195483">
    <property type="component" value="Unassembled WGS sequence"/>
</dbReference>
<dbReference type="Gene3D" id="3.40.50.300">
    <property type="entry name" value="P-loop containing nucleotide triphosphate hydrolases"/>
    <property type="match status" value="1"/>
</dbReference>
<evidence type="ECO:0000256" key="2">
    <source>
        <dbReference type="ARBA" id="ARBA00022840"/>
    </source>
</evidence>
<reference evidence="3" key="1">
    <citation type="journal article" date="2021" name="Genome Biol. Evol.">
        <title>A High-Quality Reference Genome for a Parasitic Bivalve with Doubly Uniparental Inheritance (Bivalvia: Unionida).</title>
        <authorList>
            <person name="Smith C.H."/>
        </authorList>
    </citation>
    <scope>NUCLEOTIDE SEQUENCE</scope>
    <source>
        <strain evidence="3">CHS0354</strain>
    </source>
</reference>
<name>A0AAE0VGE1_9BIVA</name>
<evidence type="ECO:0000256" key="1">
    <source>
        <dbReference type="ARBA" id="ARBA00022741"/>
    </source>
</evidence>
<evidence type="ECO:0000313" key="3">
    <source>
        <dbReference type="EMBL" id="KAK3575715.1"/>
    </source>
</evidence>
<dbReference type="EMBL" id="JAEAOA010001795">
    <property type="protein sequence ID" value="KAK3575715.1"/>
    <property type="molecule type" value="Genomic_DNA"/>
</dbReference>
<dbReference type="GO" id="GO:0005524">
    <property type="term" value="F:ATP binding"/>
    <property type="evidence" value="ECO:0007669"/>
    <property type="project" value="UniProtKB-KW"/>
</dbReference>
<dbReference type="SUPFAM" id="SSF52540">
    <property type="entry name" value="P-loop containing nucleoside triphosphate hydrolases"/>
    <property type="match status" value="1"/>
</dbReference>
<keyword evidence="1" id="KW-0547">Nucleotide-binding</keyword>
<dbReference type="PANTHER" id="PTHR43384:SF10">
    <property type="entry name" value="ATPASE INVOLVED IN CHROMOSOME PARTITIONING, PARA_MIND FAMILY"/>
    <property type="match status" value="1"/>
</dbReference>
<evidence type="ECO:0008006" key="5">
    <source>
        <dbReference type="Google" id="ProtNLM"/>
    </source>
</evidence>
<organism evidence="3 4">
    <name type="scientific">Potamilus streckersoni</name>
    <dbReference type="NCBI Taxonomy" id="2493646"/>
    <lineage>
        <taxon>Eukaryota</taxon>
        <taxon>Metazoa</taxon>
        <taxon>Spiralia</taxon>
        <taxon>Lophotrochozoa</taxon>
        <taxon>Mollusca</taxon>
        <taxon>Bivalvia</taxon>
        <taxon>Autobranchia</taxon>
        <taxon>Heteroconchia</taxon>
        <taxon>Palaeoheterodonta</taxon>
        <taxon>Unionida</taxon>
        <taxon>Unionoidea</taxon>
        <taxon>Unionidae</taxon>
        <taxon>Ambleminae</taxon>
        <taxon>Lampsilini</taxon>
        <taxon>Potamilus</taxon>
    </lineage>
</organism>
<dbReference type="InterPro" id="IPR033756">
    <property type="entry name" value="YlxH/NBP35"/>
</dbReference>
<sequence>MNVNYKQQIWAVGGGKGGVGKSIITANLGIILAQKGYKVLLVDADFGAANLHTVMGIGVPSTSLSDFFFEKKPLNELICPANLLNVDMIVGANDSLRVSNPGLHQVRDFISGLRTLAYDFILVDLGAGTMTHTVEMFISAHKGILVCMPEAAAVENTYRFMKYAFYRNMKHILRNQDILKFIDTLTVERDKNDISPLMLLEHIEKINPAEAEKVKKEMYSYSLKLIMNQARNNNDVRLGFSMTASCQKYFGFKLDYVGFVENDEVIVYSSRNRKPLYTVDPFAKSSRGIRKIAENLLNNEQVVTAII</sequence>
<comment type="caution">
    <text evidence="3">The sequence shown here is derived from an EMBL/GenBank/DDBJ whole genome shotgun (WGS) entry which is preliminary data.</text>
</comment>
<dbReference type="GO" id="GO:0009898">
    <property type="term" value="C:cytoplasmic side of plasma membrane"/>
    <property type="evidence" value="ECO:0007669"/>
    <property type="project" value="TreeGrafter"/>
</dbReference>
<dbReference type="InterPro" id="IPR027417">
    <property type="entry name" value="P-loop_NTPase"/>
</dbReference>
<reference evidence="3" key="3">
    <citation type="submission" date="2023-05" db="EMBL/GenBank/DDBJ databases">
        <authorList>
            <person name="Smith C.H."/>
        </authorList>
    </citation>
    <scope>NUCLEOTIDE SEQUENCE</scope>
    <source>
        <strain evidence="3">CHS0354</strain>
        <tissue evidence="3">Mantle</tissue>
    </source>
</reference>
<protein>
    <recommendedName>
        <fullName evidence="5">ATP-binding protein</fullName>
    </recommendedName>
</protein>
<keyword evidence="2" id="KW-0067">ATP-binding</keyword>
<proteinExistence type="predicted"/>
<gene>
    <name evidence="3" type="ORF">CHS0354_030047</name>
</gene>
<dbReference type="PANTHER" id="PTHR43384">
    <property type="entry name" value="SEPTUM SITE-DETERMINING PROTEIN MIND HOMOLOG, CHLOROPLASTIC-RELATED"/>
    <property type="match status" value="1"/>
</dbReference>
<dbReference type="GO" id="GO:0005829">
    <property type="term" value="C:cytosol"/>
    <property type="evidence" value="ECO:0007669"/>
    <property type="project" value="TreeGrafter"/>
</dbReference>
<keyword evidence="4" id="KW-1185">Reference proteome</keyword>
<accession>A0AAE0VGE1</accession>
<evidence type="ECO:0000313" key="4">
    <source>
        <dbReference type="Proteomes" id="UP001195483"/>
    </source>
</evidence>
<reference evidence="3" key="2">
    <citation type="journal article" date="2021" name="Genome Biol. Evol.">
        <title>Developing a high-quality reference genome for a parasitic bivalve with doubly uniparental inheritance (Bivalvia: Unionida).</title>
        <authorList>
            <person name="Smith C.H."/>
        </authorList>
    </citation>
    <scope>NUCLEOTIDE SEQUENCE</scope>
    <source>
        <strain evidence="3">CHS0354</strain>
        <tissue evidence="3">Mantle</tissue>
    </source>
</reference>
<dbReference type="GO" id="GO:0051782">
    <property type="term" value="P:negative regulation of cell division"/>
    <property type="evidence" value="ECO:0007669"/>
    <property type="project" value="TreeGrafter"/>
</dbReference>